<dbReference type="EMBL" id="LGSR01000008">
    <property type="protein sequence ID" value="KOS21561.1"/>
    <property type="molecule type" value="Genomic_DNA"/>
</dbReference>
<dbReference type="STRING" id="150374.A0A0M8N7I5"/>
<dbReference type="PANTHER" id="PTHR13847:SF129">
    <property type="entry name" value="FAD DEPENDENT OXIDOREDUCTASE"/>
    <property type="match status" value="1"/>
</dbReference>
<feature type="domain" description="FAD dependent oxidoreductase" evidence="1">
    <location>
        <begin position="41"/>
        <end position="414"/>
    </location>
</feature>
<comment type="caution">
    <text evidence="2">The sequence shown here is derived from an EMBL/GenBank/DDBJ whole genome shotgun (WGS) entry which is preliminary data.</text>
</comment>
<dbReference type="GO" id="GO:0005737">
    <property type="term" value="C:cytoplasm"/>
    <property type="evidence" value="ECO:0007669"/>
    <property type="project" value="TreeGrafter"/>
</dbReference>
<dbReference type="Gene3D" id="3.30.9.10">
    <property type="entry name" value="D-Amino Acid Oxidase, subunit A, domain 2"/>
    <property type="match status" value="1"/>
</dbReference>
<evidence type="ECO:0000259" key="1">
    <source>
        <dbReference type="Pfam" id="PF01266"/>
    </source>
</evidence>
<dbReference type="InterPro" id="IPR036188">
    <property type="entry name" value="FAD/NAD-bd_sf"/>
</dbReference>
<dbReference type="OrthoDB" id="429143at2759"/>
<dbReference type="PANTHER" id="PTHR13847">
    <property type="entry name" value="SARCOSINE DEHYDROGENASE-RELATED"/>
    <property type="match status" value="1"/>
</dbReference>
<name>A0A0M8N7I5_ESCWE</name>
<protein>
    <submittedName>
        <fullName evidence="2">Putative oxidoreductase</fullName>
    </submittedName>
</protein>
<evidence type="ECO:0000313" key="2">
    <source>
        <dbReference type="EMBL" id="KOS21561.1"/>
    </source>
</evidence>
<keyword evidence="3" id="KW-1185">Reference proteome</keyword>
<sequence length="467" mass="50844">MGGGHRAGLPTPHSTKSFWQTEPSELLTGHRTTQDLPAKADVVIIGSGITGAFAARELVARSKNVLMLEAREACWGATSRNGGHCQPIIYSTAPPLARFEVECFHQIRELIEEHNIPCDWHVVGGVHALPTQELVDLAAKSLQRLRRDHPDLADKAALYTEKPDLEALRLVNARGAVVQSHAAKCWPYKLVAWILEALIAENPAARFNLQTWTPVTQLQRSEGSGAWEVWTARGNVVADQVLLATNAYTSHLVPAFADLIVPVRGQVAALETPEGNVPLEHSHVWLPGRSDNYLIERDGPVGPIIVGGERLSVPPGGEGVWKDDTIDEEVARLLRRSLHLALKLRPAGQYEEEELKADFEWTGIMGYSKDGYPWVGPVPSQLCGGAGLRAENHGLWVCAAYTGHGMPLAARCAVGVAGMMTGEETGVTIPGEFLMTPERAERAKGLELKGASVVDDLRDLLRDVFEN</sequence>
<organism evidence="2 3">
    <name type="scientific">Escovopsis weberi</name>
    <dbReference type="NCBI Taxonomy" id="150374"/>
    <lineage>
        <taxon>Eukaryota</taxon>
        <taxon>Fungi</taxon>
        <taxon>Dikarya</taxon>
        <taxon>Ascomycota</taxon>
        <taxon>Pezizomycotina</taxon>
        <taxon>Sordariomycetes</taxon>
        <taxon>Hypocreomycetidae</taxon>
        <taxon>Hypocreales</taxon>
        <taxon>Hypocreaceae</taxon>
        <taxon>Escovopsis</taxon>
    </lineage>
</organism>
<dbReference type="SUPFAM" id="SSF51905">
    <property type="entry name" value="FAD/NAD(P)-binding domain"/>
    <property type="match status" value="1"/>
</dbReference>
<dbReference type="Proteomes" id="UP000053831">
    <property type="component" value="Unassembled WGS sequence"/>
</dbReference>
<evidence type="ECO:0000313" key="3">
    <source>
        <dbReference type="Proteomes" id="UP000053831"/>
    </source>
</evidence>
<proteinExistence type="predicted"/>
<reference evidence="2 3" key="1">
    <citation type="submission" date="2015-07" db="EMBL/GenBank/DDBJ databases">
        <title>The genome of the fungus Escovopsis weberi, a specialized disease agent of ant agriculture.</title>
        <authorList>
            <person name="de Man T.J."/>
            <person name="Stajich J.E."/>
            <person name="Kubicek C.P."/>
            <person name="Chenthamara K."/>
            <person name="Atanasova L."/>
            <person name="Druzhinina I.S."/>
            <person name="Birnbaum S."/>
            <person name="Barribeau S.M."/>
            <person name="Teiling C."/>
            <person name="Suen G."/>
            <person name="Currie C."/>
            <person name="Gerardo N.M."/>
        </authorList>
    </citation>
    <scope>NUCLEOTIDE SEQUENCE [LARGE SCALE GENOMIC DNA]</scope>
</reference>
<dbReference type="AlphaFoldDB" id="A0A0M8N7I5"/>
<dbReference type="Gene3D" id="3.50.50.60">
    <property type="entry name" value="FAD/NAD(P)-binding domain"/>
    <property type="match status" value="1"/>
</dbReference>
<gene>
    <name evidence="2" type="ORF">ESCO_004973</name>
</gene>
<dbReference type="Pfam" id="PF01266">
    <property type="entry name" value="DAO"/>
    <property type="match status" value="1"/>
</dbReference>
<accession>A0A0M8N7I5</accession>
<dbReference type="InterPro" id="IPR006076">
    <property type="entry name" value="FAD-dep_OxRdtase"/>
</dbReference>